<dbReference type="AlphaFoldDB" id="A0A1F8A272"/>
<proteinExistence type="predicted"/>
<sequence length="159" mass="17486">MSVNNLLRVSIESKHYPGNFLRLDGRGLTQNAGGVVNVQDYVGKYETLIIINHPEDNTFSILSAEFPNIYLRMDGGNVKPGQRYGSGTGVVNCQVGSRSYEKFRFVDQEDGSKAIVSVRFPDAYLRMENEKKEGGSGGGGTVNCQSYVGTLEKFIIHVV</sequence>
<gene>
    <name evidence="1" type="ORF">ABOM_005484</name>
</gene>
<keyword evidence="2" id="KW-1185">Reference proteome</keyword>
<dbReference type="CDD" id="cd00257">
    <property type="entry name" value="beta-trefoil_FSCN-like"/>
    <property type="match status" value="1"/>
</dbReference>
<name>A0A1F8A272_9EURO</name>
<protein>
    <recommendedName>
        <fullName evidence="3">Ricin B lectin domain-containing protein</fullName>
    </recommendedName>
</protein>
<evidence type="ECO:0000313" key="2">
    <source>
        <dbReference type="Proteomes" id="UP000179179"/>
    </source>
</evidence>
<comment type="caution">
    <text evidence="1">The sequence shown here is derived from an EMBL/GenBank/DDBJ whole genome shotgun (WGS) entry which is preliminary data.</text>
</comment>
<organism evidence="1 2">
    <name type="scientific">Aspergillus bombycis</name>
    <dbReference type="NCBI Taxonomy" id="109264"/>
    <lineage>
        <taxon>Eukaryota</taxon>
        <taxon>Fungi</taxon>
        <taxon>Dikarya</taxon>
        <taxon>Ascomycota</taxon>
        <taxon>Pezizomycotina</taxon>
        <taxon>Eurotiomycetes</taxon>
        <taxon>Eurotiomycetidae</taxon>
        <taxon>Eurotiales</taxon>
        <taxon>Aspergillaceae</taxon>
        <taxon>Aspergillus</taxon>
    </lineage>
</organism>
<dbReference type="OrthoDB" id="188042at2759"/>
<reference evidence="1 2" key="1">
    <citation type="journal article" date="2016" name="Genome Biol. Evol.">
        <title>Draft genome sequence of an aflatoxigenic Aspergillus species, A. bombycis.</title>
        <authorList>
            <person name="Moore G.G."/>
            <person name="Mack B.M."/>
            <person name="Beltz S.B."/>
            <person name="Gilbert M.K."/>
        </authorList>
    </citation>
    <scope>NUCLEOTIDE SEQUENCE [LARGE SCALE GENOMIC DNA]</scope>
    <source>
        <strain evidence="2">NRRL 26010</strain>
    </source>
</reference>
<dbReference type="EMBL" id="LYCR01000038">
    <property type="protein sequence ID" value="OGM45824.1"/>
    <property type="molecule type" value="Genomic_DNA"/>
</dbReference>
<dbReference type="Proteomes" id="UP000179179">
    <property type="component" value="Unassembled WGS sequence"/>
</dbReference>
<accession>A0A1F8A272</accession>
<evidence type="ECO:0000313" key="1">
    <source>
        <dbReference type="EMBL" id="OGM45824.1"/>
    </source>
</evidence>
<evidence type="ECO:0008006" key="3">
    <source>
        <dbReference type="Google" id="ProtNLM"/>
    </source>
</evidence>
<dbReference type="GeneID" id="34448874"/>
<dbReference type="RefSeq" id="XP_022389541.1">
    <property type="nucleotide sequence ID" value="XM_022532613.1"/>
</dbReference>